<organism evidence="2 4">
    <name type="scientific">Intestinimonas butyriciproducens</name>
    <dbReference type="NCBI Taxonomy" id="1297617"/>
    <lineage>
        <taxon>Bacteria</taxon>
        <taxon>Bacillati</taxon>
        <taxon>Bacillota</taxon>
        <taxon>Clostridia</taxon>
        <taxon>Eubacteriales</taxon>
        <taxon>Intestinimonas</taxon>
    </lineage>
</organism>
<proteinExistence type="predicted"/>
<dbReference type="GeneID" id="93228816"/>
<sequence>MEKGSIVNNVTYTMKPGKRADFLREMRESGLLEAVRSEEGCLLYAYFIPEEDDGNLFLLEKWRDKECLSGHVANPNMAKVKAVKAKYIEETVVEKFFV</sequence>
<dbReference type="STRING" id="1297617.IB211_02099c"/>
<keyword evidence="4" id="KW-1185">Reference proteome</keyword>
<keyword evidence="3" id="KW-0560">Oxidoreductase</keyword>
<dbReference type="KEGG" id="ibu:IB211_02099c"/>
<dbReference type="Proteomes" id="UP000245778">
    <property type="component" value="Unassembled WGS sequence"/>
</dbReference>
<evidence type="ECO:0000313" key="5">
    <source>
        <dbReference type="Proteomes" id="UP000245778"/>
    </source>
</evidence>
<evidence type="ECO:0000259" key="1">
    <source>
        <dbReference type="PROSITE" id="PS51725"/>
    </source>
</evidence>
<dbReference type="EMBL" id="QEKK01000004">
    <property type="protein sequence ID" value="PVY58475.1"/>
    <property type="molecule type" value="Genomic_DNA"/>
</dbReference>
<dbReference type="PATRIC" id="fig|1297617.4.peg.2164"/>
<dbReference type="PROSITE" id="PS51725">
    <property type="entry name" value="ABM"/>
    <property type="match status" value="1"/>
</dbReference>
<dbReference type="InterPro" id="IPR011008">
    <property type="entry name" value="Dimeric_a/b-barrel"/>
</dbReference>
<evidence type="ECO:0000313" key="3">
    <source>
        <dbReference type="EMBL" id="PVY58475.1"/>
    </source>
</evidence>
<reference evidence="4" key="2">
    <citation type="submission" date="2015-04" db="EMBL/GenBank/DDBJ databases">
        <title>A butyrogenic pathway from the amino acid lysine in a human gut commensal.</title>
        <authorList>
            <person name="de Vos W.M."/>
            <person name="Bui N.T.P."/>
            <person name="Plugge C.M."/>
            <person name="Ritari J."/>
        </authorList>
    </citation>
    <scope>NUCLEOTIDE SEQUENCE [LARGE SCALE GENOMIC DNA]</scope>
    <source>
        <strain evidence="4">AF211</strain>
    </source>
</reference>
<name>A0A0S2W526_9FIRM</name>
<reference evidence="3 5" key="3">
    <citation type="submission" date="2018-04" db="EMBL/GenBank/DDBJ databases">
        <title>Genomic Encyclopedia of Type Strains, Phase IV (KMG-IV): sequencing the most valuable type-strain genomes for metagenomic binning, comparative biology and taxonomic classification.</title>
        <authorList>
            <person name="Goeker M."/>
        </authorList>
    </citation>
    <scope>NUCLEOTIDE SEQUENCE [LARGE SCALE GENOMIC DNA]</scope>
    <source>
        <strain evidence="3 5">DSM 26588</strain>
    </source>
</reference>
<feature type="domain" description="ABM" evidence="1">
    <location>
        <begin position="6"/>
        <end position="97"/>
    </location>
</feature>
<dbReference type="SUPFAM" id="SSF54909">
    <property type="entry name" value="Dimeric alpha+beta barrel"/>
    <property type="match status" value="1"/>
</dbReference>
<dbReference type="EMBL" id="CP011307">
    <property type="protein sequence ID" value="ALP94490.1"/>
    <property type="molecule type" value="Genomic_DNA"/>
</dbReference>
<dbReference type="OrthoDB" id="123158at2"/>
<evidence type="ECO:0000313" key="4">
    <source>
        <dbReference type="Proteomes" id="UP000064844"/>
    </source>
</evidence>
<dbReference type="InterPro" id="IPR007138">
    <property type="entry name" value="ABM_dom"/>
</dbReference>
<dbReference type="AlphaFoldDB" id="A0A0S2W526"/>
<reference evidence="2 4" key="1">
    <citation type="journal article" date="2015" name="Nat. Commun.">
        <title>Production of butyrate from lysine and the Amadori product fructoselysine by a human gut commensal.</title>
        <authorList>
            <person name="Bui T.P."/>
            <person name="Ritari J."/>
            <person name="Boeren S."/>
            <person name="de Waard P."/>
            <person name="Plugge C.M."/>
            <person name="de Vos W.M."/>
        </authorList>
    </citation>
    <scope>NUCLEOTIDE SEQUENCE [LARGE SCALE GENOMIC DNA]</scope>
    <source>
        <strain evidence="2 4">AF211</strain>
    </source>
</reference>
<dbReference type="Gene3D" id="3.30.70.100">
    <property type="match status" value="1"/>
</dbReference>
<gene>
    <name evidence="3" type="ORF">C7373_10468</name>
    <name evidence="2" type="ORF">IB211_02099c</name>
</gene>
<dbReference type="Proteomes" id="UP000064844">
    <property type="component" value="Chromosome"/>
</dbReference>
<protein>
    <submittedName>
        <fullName evidence="3">Quinol monooxygenase YgiN</fullName>
    </submittedName>
</protein>
<dbReference type="RefSeq" id="WP_033119313.1">
    <property type="nucleotide sequence ID" value="NZ_CALICV010000029.1"/>
</dbReference>
<accession>A0A0S2W526</accession>
<dbReference type="eggNOG" id="COG1359">
    <property type="taxonomic scope" value="Bacteria"/>
</dbReference>
<evidence type="ECO:0000313" key="2">
    <source>
        <dbReference type="EMBL" id="ALP94490.1"/>
    </source>
</evidence>
<keyword evidence="3" id="KW-0503">Monooxygenase</keyword>
<dbReference type="Pfam" id="PF03992">
    <property type="entry name" value="ABM"/>
    <property type="match status" value="1"/>
</dbReference>
<dbReference type="GO" id="GO:0004497">
    <property type="term" value="F:monooxygenase activity"/>
    <property type="evidence" value="ECO:0007669"/>
    <property type="project" value="UniProtKB-KW"/>
</dbReference>